<feature type="signal peptide" evidence="11">
    <location>
        <begin position="1"/>
        <end position="24"/>
    </location>
</feature>
<keyword evidence="8" id="KW-0472">Membrane</keyword>
<evidence type="ECO:0000256" key="7">
    <source>
        <dbReference type="ARBA" id="ARBA00022989"/>
    </source>
</evidence>
<evidence type="ECO:0000313" key="13">
    <source>
        <dbReference type="Proteomes" id="UP000279259"/>
    </source>
</evidence>
<dbReference type="InterPro" id="IPR005599">
    <property type="entry name" value="GPI_mannosylTrfase"/>
</dbReference>
<dbReference type="AlphaFoldDB" id="A0A427YEG0"/>
<feature type="chain" id="PRO_5019118408" description="Mannosyltransferase" evidence="11">
    <location>
        <begin position="25"/>
        <end position="609"/>
    </location>
</feature>
<dbReference type="GO" id="GO:0005789">
    <property type="term" value="C:endoplasmic reticulum membrane"/>
    <property type="evidence" value="ECO:0007669"/>
    <property type="project" value="UniProtKB-SubCell"/>
</dbReference>
<protein>
    <recommendedName>
        <fullName evidence="10">Mannosyltransferase</fullName>
        <ecNumber evidence="10">2.4.1.-</ecNumber>
    </recommendedName>
</protein>
<comment type="similarity">
    <text evidence="2">Belongs to the glycosyltransferase 22 family. PIGB subfamily.</text>
</comment>
<dbReference type="EC" id="2.4.1.-" evidence="10"/>
<accession>A0A427YEG0</accession>
<sequence>MIPPALVLALTVRSLSLLLPHTFFQPDEFYQAFEPAHRLVFGYGHLTWEWRDLPHVASGSWWVDAIEGGRMRGWIWPGVFAGVYKGLQLSGLDQTSLVTFAPRVIGVLVAALTDFATYRLSIKVLGAGSGAAALFLSLTSLFNAHLLPRALSTSPETLLTTLALVFFPLPRPETPVAVVIGDQQLVASKSMRDVTRAEDADLAQIRPTDAVRLKDVGEINYVVMDRIGPDVVPRERVPDSLFYSASFAALAVCIRPTTLPFWAYLGGEHVLRVQRRQGFGAATVCIVQAATAGHRSTAAPHTHLRPSKRPAQPLIVLRLDQPALPPHAVTAHHALPDMVVVGSGLRRDATAREIPPVVSAHAGSTRRIAHSCPSSRLRHNRLVPQPAFRVALPPPIPPASTFVHASPVVPILRSDHPRRLPPRPVNPAVHTHPRVSVLLDPPFTATALPVPQRLAWKSPGTGHGCSPARRCRQRDGLGGSDALSLNAVDECSAQGRPGVVPHVRATIGTQQSLFYASPVSYFETVFPYPPNPLHRVFDSQETPDHPSHLLLFGSVLDKTEIANKRGIVDVRDSLRALGYREVWRGWNGFDLLQDEAERRGGVRIWAKEQ</sequence>
<evidence type="ECO:0000256" key="3">
    <source>
        <dbReference type="ARBA" id="ARBA00022676"/>
    </source>
</evidence>
<evidence type="ECO:0000256" key="5">
    <source>
        <dbReference type="ARBA" id="ARBA00022692"/>
    </source>
</evidence>
<dbReference type="GO" id="GO:0006506">
    <property type="term" value="P:GPI anchor biosynthetic process"/>
    <property type="evidence" value="ECO:0007669"/>
    <property type="project" value="TreeGrafter"/>
</dbReference>
<evidence type="ECO:0000256" key="10">
    <source>
        <dbReference type="RuleBase" id="RU363075"/>
    </source>
</evidence>
<dbReference type="EMBL" id="RSCD01000013">
    <property type="protein sequence ID" value="RSH89462.1"/>
    <property type="molecule type" value="Genomic_DNA"/>
</dbReference>
<evidence type="ECO:0000256" key="8">
    <source>
        <dbReference type="ARBA" id="ARBA00023136"/>
    </source>
</evidence>
<keyword evidence="11" id="KW-0732">Signal</keyword>
<dbReference type="PANTHER" id="PTHR22760:SF4">
    <property type="entry name" value="GPI MANNOSYLTRANSFERASE 3"/>
    <property type="match status" value="1"/>
</dbReference>
<evidence type="ECO:0000256" key="1">
    <source>
        <dbReference type="ARBA" id="ARBA00004477"/>
    </source>
</evidence>
<dbReference type="OrthoDB" id="416834at2759"/>
<keyword evidence="7" id="KW-1133">Transmembrane helix</keyword>
<evidence type="ECO:0000256" key="2">
    <source>
        <dbReference type="ARBA" id="ARBA00006065"/>
    </source>
</evidence>
<keyword evidence="6 10" id="KW-0256">Endoplasmic reticulum</keyword>
<evidence type="ECO:0000256" key="6">
    <source>
        <dbReference type="ARBA" id="ARBA00022824"/>
    </source>
</evidence>
<evidence type="ECO:0000256" key="9">
    <source>
        <dbReference type="ARBA" id="ARBA00024708"/>
    </source>
</evidence>
<evidence type="ECO:0000313" key="12">
    <source>
        <dbReference type="EMBL" id="RSH89462.1"/>
    </source>
</evidence>
<keyword evidence="3 10" id="KW-0328">Glycosyltransferase</keyword>
<reference evidence="12 13" key="1">
    <citation type="submission" date="2018-11" db="EMBL/GenBank/DDBJ databases">
        <title>Genome sequence of Saitozyma podzolica DSM 27192.</title>
        <authorList>
            <person name="Aliyu H."/>
            <person name="Gorte O."/>
            <person name="Ochsenreither K."/>
        </authorList>
    </citation>
    <scope>NUCLEOTIDE SEQUENCE [LARGE SCALE GENOMIC DNA]</scope>
    <source>
        <strain evidence="12 13">DSM 27192</strain>
    </source>
</reference>
<name>A0A427YEG0_9TREE</name>
<comment type="caution">
    <text evidence="12">The sequence shown here is derived from an EMBL/GenBank/DDBJ whole genome shotgun (WGS) entry which is preliminary data.</text>
</comment>
<organism evidence="12 13">
    <name type="scientific">Saitozyma podzolica</name>
    <dbReference type="NCBI Taxonomy" id="1890683"/>
    <lineage>
        <taxon>Eukaryota</taxon>
        <taxon>Fungi</taxon>
        <taxon>Dikarya</taxon>
        <taxon>Basidiomycota</taxon>
        <taxon>Agaricomycotina</taxon>
        <taxon>Tremellomycetes</taxon>
        <taxon>Tremellales</taxon>
        <taxon>Trimorphomycetaceae</taxon>
        <taxon>Saitozyma</taxon>
    </lineage>
</organism>
<dbReference type="PANTHER" id="PTHR22760">
    <property type="entry name" value="GLYCOSYLTRANSFERASE"/>
    <property type="match status" value="1"/>
</dbReference>
<keyword evidence="13" id="KW-1185">Reference proteome</keyword>
<comment type="subcellular location">
    <subcellularLocation>
        <location evidence="1 10">Endoplasmic reticulum membrane</location>
        <topology evidence="1 10">Multi-pass membrane protein</topology>
    </subcellularLocation>
</comment>
<dbReference type="STRING" id="1890683.A0A427YEG0"/>
<proteinExistence type="inferred from homology"/>
<keyword evidence="5" id="KW-0812">Transmembrane</keyword>
<dbReference type="Proteomes" id="UP000279259">
    <property type="component" value="Unassembled WGS sequence"/>
</dbReference>
<dbReference type="Pfam" id="PF03901">
    <property type="entry name" value="Glyco_transf_22"/>
    <property type="match status" value="1"/>
</dbReference>
<evidence type="ECO:0000256" key="4">
    <source>
        <dbReference type="ARBA" id="ARBA00022679"/>
    </source>
</evidence>
<keyword evidence="4" id="KW-0808">Transferase</keyword>
<gene>
    <name evidence="12" type="primary">GPI10</name>
    <name evidence="12" type="ORF">EHS25_002011</name>
</gene>
<evidence type="ECO:0000256" key="11">
    <source>
        <dbReference type="SAM" id="SignalP"/>
    </source>
</evidence>
<dbReference type="GO" id="GO:0000026">
    <property type="term" value="F:alpha-1,2-mannosyltransferase activity"/>
    <property type="evidence" value="ECO:0007669"/>
    <property type="project" value="TreeGrafter"/>
</dbReference>
<comment type="function">
    <text evidence="9">Mannosyltransferase involved in glycosylphosphatidylinositol-anchor biosynthesis. Transfers the third mannose to Man2-GlcN-acyl-PI during GPI precursor assembly.</text>
</comment>